<proteinExistence type="inferred from homology"/>
<evidence type="ECO:0000256" key="6">
    <source>
        <dbReference type="ARBA" id="ARBA00035289"/>
    </source>
</evidence>
<protein>
    <recommendedName>
        <fullName evidence="6">Large ribosomal subunit protein uL29m</fullName>
    </recommendedName>
</protein>
<dbReference type="SUPFAM" id="SSF46561">
    <property type="entry name" value="Ribosomal protein L29 (L29p)"/>
    <property type="match status" value="1"/>
</dbReference>
<comment type="subcellular location">
    <subcellularLocation>
        <location evidence="1">Mitochondrion</location>
    </subcellularLocation>
</comment>
<dbReference type="PANTHER" id="PTHR21183:SF18">
    <property type="entry name" value="LARGE RIBOSOMAL SUBUNIT PROTEIN UL29M"/>
    <property type="match status" value="1"/>
</dbReference>
<keyword evidence="3" id="KW-0689">Ribosomal protein</keyword>
<evidence type="ECO:0000256" key="4">
    <source>
        <dbReference type="ARBA" id="ARBA00023128"/>
    </source>
</evidence>
<dbReference type="CDD" id="cd00427">
    <property type="entry name" value="Ribosomal_L29_HIP"/>
    <property type="match status" value="1"/>
</dbReference>
<dbReference type="InterPro" id="IPR036049">
    <property type="entry name" value="Ribosomal_uL29_sf"/>
</dbReference>
<dbReference type="PANTHER" id="PTHR21183">
    <property type="entry name" value="RIBOSOMAL PROTEIN L47, MITOCHONDRIAL-RELATED"/>
    <property type="match status" value="1"/>
</dbReference>
<reference evidence="7" key="1">
    <citation type="submission" date="2021-01" db="EMBL/GenBank/DDBJ databases">
        <authorList>
            <person name="Corre E."/>
            <person name="Pelletier E."/>
            <person name="Niang G."/>
            <person name="Scheremetjew M."/>
            <person name="Finn R."/>
            <person name="Kale V."/>
            <person name="Holt S."/>
            <person name="Cochrane G."/>
            <person name="Meng A."/>
            <person name="Brown T."/>
            <person name="Cohen L."/>
        </authorList>
    </citation>
    <scope>NUCLEOTIDE SEQUENCE</scope>
    <source>
        <strain evidence="7">CCMP722</strain>
    </source>
</reference>
<evidence type="ECO:0000313" key="7">
    <source>
        <dbReference type="EMBL" id="CAD8664970.1"/>
    </source>
</evidence>
<dbReference type="EMBL" id="HBFA01015461">
    <property type="protein sequence ID" value="CAD8664970.1"/>
    <property type="molecule type" value="Transcribed_RNA"/>
</dbReference>
<evidence type="ECO:0000256" key="5">
    <source>
        <dbReference type="ARBA" id="ARBA00023274"/>
    </source>
</evidence>
<accession>A0A7S0WEY9</accession>
<dbReference type="Gene3D" id="6.10.330.20">
    <property type="match status" value="1"/>
</dbReference>
<name>A0A7S0WEY9_9CHLO</name>
<dbReference type="Pfam" id="PF06984">
    <property type="entry name" value="MRP-L47"/>
    <property type="match status" value="1"/>
</dbReference>
<dbReference type="InterPro" id="IPR038340">
    <property type="entry name" value="MRP-L47_sf"/>
</dbReference>
<sequence>MQALVLQKSRSAVSSFASMAYEFGVRRLSVTPMNRGIEDFFTVKADAEKPLVVGREWKADHLRLKSFEDLHKLWYILLKEQNALFTERYHAKQNRQQMEAPHRLRMVRKSMARIKHVLTERAIEEAAGNEDQRKVMMRLINGPQGPTYVNKAYPNKDEKP</sequence>
<gene>
    <name evidence="7" type="ORF">POBO1169_LOCUS7972</name>
</gene>
<dbReference type="NCBIfam" id="TIGR00012">
    <property type="entry name" value="L29"/>
    <property type="match status" value="1"/>
</dbReference>
<keyword evidence="4" id="KW-0496">Mitochondrion</keyword>
<comment type="similarity">
    <text evidence="2">Belongs to the universal ribosomal protein uL29 family.</text>
</comment>
<dbReference type="InterPro" id="IPR010729">
    <property type="entry name" value="Ribosomal_uL29_mit"/>
</dbReference>
<evidence type="ECO:0000256" key="1">
    <source>
        <dbReference type="ARBA" id="ARBA00004173"/>
    </source>
</evidence>
<organism evidence="7">
    <name type="scientific">Pyramimonas obovata</name>
    <dbReference type="NCBI Taxonomy" id="1411642"/>
    <lineage>
        <taxon>Eukaryota</taxon>
        <taxon>Viridiplantae</taxon>
        <taxon>Chlorophyta</taxon>
        <taxon>Pyramimonadophyceae</taxon>
        <taxon>Pyramimonadales</taxon>
        <taxon>Pyramimonadaceae</taxon>
        <taxon>Pyramimonas</taxon>
        <taxon>Pyramimonas incertae sedis</taxon>
    </lineage>
</organism>
<dbReference type="AlphaFoldDB" id="A0A7S0WEY9"/>
<evidence type="ECO:0000256" key="3">
    <source>
        <dbReference type="ARBA" id="ARBA00022980"/>
    </source>
</evidence>
<dbReference type="GO" id="GO:0005762">
    <property type="term" value="C:mitochondrial large ribosomal subunit"/>
    <property type="evidence" value="ECO:0007669"/>
    <property type="project" value="TreeGrafter"/>
</dbReference>
<dbReference type="GO" id="GO:0032543">
    <property type="term" value="P:mitochondrial translation"/>
    <property type="evidence" value="ECO:0007669"/>
    <property type="project" value="TreeGrafter"/>
</dbReference>
<evidence type="ECO:0000256" key="2">
    <source>
        <dbReference type="ARBA" id="ARBA00009254"/>
    </source>
</evidence>
<keyword evidence="5" id="KW-0687">Ribonucleoprotein</keyword>
<dbReference type="InterPro" id="IPR001854">
    <property type="entry name" value="Ribosomal_uL29"/>
</dbReference>
<dbReference type="GO" id="GO:0003735">
    <property type="term" value="F:structural constituent of ribosome"/>
    <property type="evidence" value="ECO:0007669"/>
    <property type="project" value="InterPro"/>
</dbReference>